<name>A0A7W6REM9_9PROT</name>
<dbReference type="NCBIfam" id="NF007233">
    <property type="entry name" value="PRK09653.1"/>
    <property type="match status" value="1"/>
</dbReference>
<gene>
    <name evidence="8" type="ORF">GGD89_002724</name>
</gene>
<keyword evidence="5 8" id="KW-0012">Acyltransferase</keyword>
<keyword evidence="9" id="KW-1185">Reference proteome</keyword>
<evidence type="ECO:0000313" key="9">
    <source>
        <dbReference type="Proteomes" id="UP000554286"/>
    </source>
</evidence>
<protein>
    <recommendedName>
        <fullName evidence="3">Phosphate acetyltransferase</fullName>
        <ecNumber evidence="2">2.3.1.8</ecNumber>
    </recommendedName>
    <alternativeName>
        <fullName evidence="6">Phosphotransacetylase</fullName>
    </alternativeName>
</protein>
<dbReference type="Gene3D" id="3.40.50.10950">
    <property type="match status" value="1"/>
</dbReference>
<dbReference type="NCBIfam" id="TIGR00651">
    <property type="entry name" value="pta"/>
    <property type="match status" value="1"/>
</dbReference>
<dbReference type="InterPro" id="IPR027417">
    <property type="entry name" value="P-loop_NTPase"/>
</dbReference>
<dbReference type="EMBL" id="JACIGK010000021">
    <property type="protein sequence ID" value="MBB4267083.1"/>
    <property type="molecule type" value="Genomic_DNA"/>
</dbReference>
<dbReference type="Gene3D" id="3.40.50.10750">
    <property type="entry name" value="Isocitrate/Isopropylmalate dehydrogenase-like"/>
    <property type="match status" value="1"/>
</dbReference>
<dbReference type="SUPFAM" id="SSF53659">
    <property type="entry name" value="Isocitrate/Isopropylmalate dehydrogenase-like"/>
    <property type="match status" value="1"/>
</dbReference>
<comment type="caution">
    <text evidence="8">The sequence shown here is derived from an EMBL/GenBank/DDBJ whole genome shotgun (WGS) entry which is preliminary data.</text>
</comment>
<dbReference type="SUPFAM" id="SSF52540">
    <property type="entry name" value="P-loop containing nucleoside triphosphate hydrolases"/>
    <property type="match status" value="1"/>
</dbReference>
<sequence length="601" mass="63071">MPRRTVFVVPTVADDPVTAVALGVVRAFERAGLAVGYVRPVESPNVPAGSRDPSLRMARRHCGAPVADPIPAARAERMIRAGEMAALMEAIVDMVERVRGTRDVMVVEGPLPASGHPLVADLDRAMGRCLAAEVMPVVPGDRGTVDAVVESVADAIYRFGGDAGQAPARVIVSPVPGAARVAALRRALTEAALSCPCLVVPLPGPSLSTGPDGVSPADIVPDLADLCRLPRGVERATRHVEHLADVISHDALRPPAPRATPRLTPPMFRYRMVEAARAANRRIVLPEGDDPRTLRAAVICAEKGIARCVLLGRPDRVRAVAGDQGLSVPGTLDIVDPESLRAAYVAPLVALRGRKGMTPETADEALRDPVMLGTMMLAMDDVHGLVSGAVHTTADTVRPALQVIRTAPGASLVSSVFFMLMPDQVLVYGDCAINPDPTAEQLADIAIQSARSAAAFGIDPRVAMISYATGSSGSGDDVEKVRRATALVRRQWPDLLVDGPLQYDAAAVASVARSKAPDSPVAGRATVFVFPDLNTGNCTYKAVQRSANVVSVGPMLQGLRKPVNDLSRGALVDDIVYTIALTAIQADQGGRDEPLDLAATG</sequence>
<proteinExistence type="predicted"/>
<dbReference type="InterPro" id="IPR004614">
    <property type="entry name" value="P_AcTrfase"/>
</dbReference>
<evidence type="ECO:0000256" key="6">
    <source>
        <dbReference type="ARBA" id="ARBA00031108"/>
    </source>
</evidence>
<organism evidence="8 9">
    <name type="scientific">Roseospira visakhapatnamensis</name>
    <dbReference type="NCBI Taxonomy" id="390880"/>
    <lineage>
        <taxon>Bacteria</taxon>
        <taxon>Pseudomonadati</taxon>
        <taxon>Pseudomonadota</taxon>
        <taxon>Alphaproteobacteria</taxon>
        <taxon>Rhodospirillales</taxon>
        <taxon>Rhodospirillaceae</taxon>
        <taxon>Roseospira</taxon>
    </lineage>
</organism>
<dbReference type="AlphaFoldDB" id="A0A7W6REM9"/>
<evidence type="ECO:0000259" key="7">
    <source>
        <dbReference type="Pfam" id="PF01515"/>
    </source>
</evidence>
<dbReference type="FunFam" id="3.40.50.10750:FF:000001">
    <property type="entry name" value="Phosphate acetyltransferase"/>
    <property type="match status" value="1"/>
</dbReference>
<dbReference type="InterPro" id="IPR042112">
    <property type="entry name" value="P_AcTrfase_dom2"/>
</dbReference>
<dbReference type="RefSeq" id="WP_184046128.1">
    <property type="nucleotide sequence ID" value="NZ_JACIGK010000021.1"/>
</dbReference>
<evidence type="ECO:0000256" key="1">
    <source>
        <dbReference type="ARBA" id="ARBA00004989"/>
    </source>
</evidence>
<dbReference type="InterPro" id="IPR050500">
    <property type="entry name" value="Phos_Acetyltrans/Butyryltrans"/>
</dbReference>
<dbReference type="Pfam" id="PF01515">
    <property type="entry name" value="PTA_PTB"/>
    <property type="match status" value="1"/>
</dbReference>
<dbReference type="PANTHER" id="PTHR43356:SF3">
    <property type="entry name" value="PHOSPHATE ACETYLTRANSFERASE"/>
    <property type="match status" value="1"/>
</dbReference>
<feature type="domain" description="Phosphate acetyl/butaryl transferase" evidence="7">
    <location>
        <begin position="267"/>
        <end position="583"/>
    </location>
</feature>
<reference evidence="8 9" key="1">
    <citation type="submission" date="2020-08" db="EMBL/GenBank/DDBJ databases">
        <title>Genome sequencing of Purple Non-Sulfur Bacteria from various extreme environments.</title>
        <authorList>
            <person name="Mayer M."/>
        </authorList>
    </citation>
    <scope>NUCLEOTIDE SEQUENCE [LARGE SCALE GENOMIC DNA]</scope>
    <source>
        <strain evidence="8 9">JA131</strain>
    </source>
</reference>
<dbReference type="CDD" id="cd03109">
    <property type="entry name" value="DTBS"/>
    <property type="match status" value="1"/>
</dbReference>
<evidence type="ECO:0000256" key="3">
    <source>
        <dbReference type="ARBA" id="ARBA00021528"/>
    </source>
</evidence>
<dbReference type="EC" id="2.3.1.8" evidence="2"/>
<dbReference type="GO" id="GO:0008959">
    <property type="term" value="F:phosphate acetyltransferase activity"/>
    <property type="evidence" value="ECO:0007669"/>
    <property type="project" value="UniProtKB-EC"/>
</dbReference>
<evidence type="ECO:0000256" key="4">
    <source>
        <dbReference type="ARBA" id="ARBA00022679"/>
    </source>
</evidence>
<dbReference type="InterPro" id="IPR042113">
    <property type="entry name" value="P_AcTrfase_dom1"/>
</dbReference>
<accession>A0A7W6REM9</accession>
<dbReference type="InterPro" id="IPR002505">
    <property type="entry name" value="PTA_PTB"/>
</dbReference>
<dbReference type="Proteomes" id="UP000554286">
    <property type="component" value="Unassembled WGS sequence"/>
</dbReference>
<evidence type="ECO:0000256" key="5">
    <source>
        <dbReference type="ARBA" id="ARBA00023315"/>
    </source>
</evidence>
<evidence type="ECO:0000313" key="8">
    <source>
        <dbReference type="EMBL" id="MBB4267083.1"/>
    </source>
</evidence>
<comment type="pathway">
    <text evidence="1">Metabolic intermediate biosynthesis; acetyl-CoA biosynthesis; acetyl-CoA from acetate: step 2/2.</text>
</comment>
<dbReference type="Gene3D" id="3.40.50.300">
    <property type="entry name" value="P-loop containing nucleotide triphosphate hydrolases"/>
    <property type="match status" value="1"/>
</dbReference>
<dbReference type="PANTHER" id="PTHR43356">
    <property type="entry name" value="PHOSPHATE ACETYLTRANSFERASE"/>
    <property type="match status" value="1"/>
</dbReference>
<dbReference type="NCBIfam" id="NF004167">
    <property type="entry name" value="PRK05632.1"/>
    <property type="match status" value="1"/>
</dbReference>
<evidence type="ECO:0000256" key="2">
    <source>
        <dbReference type="ARBA" id="ARBA00012707"/>
    </source>
</evidence>
<keyword evidence="4 8" id="KW-0808">Transferase</keyword>